<keyword evidence="1" id="KW-0175">Coiled coil</keyword>
<proteinExistence type="predicted"/>
<protein>
    <submittedName>
        <fullName evidence="3">Uncharacterized protein</fullName>
    </submittedName>
</protein>
<dbReference type="Proteomes" id="UP000030145">
    <property type="component" value="Unassembled WGS sequence"/>
</dbReference>
<feature type="transmembrane region" description="Helical" evidence="2">
    <location>
        <begin position="283"/>
        <end position="308"/>
    </location>
</feature>
<keyword evidence="4" id="KW-1185">Reference proteome</keyword>
<evidence type="ECO:0000313" key="4">
    <source>
        <dbReference type="Proteomes" id="UP000030145"/>
    </source>
</evidence>
<keyword evidence="2" id="KW-0812">Transmembrane</keyword>
<sequence length="315" mass="34086">MTVNQPLTGHQQQTLETYLDESLDPVLEALETLQSQRTKDSTKTAAALKAVSELETKIQSIAASEKELLRLSGQQQKLGEQLKSLAQTTVGTKEYDQAQRAVAETISSLVNMLTDMGPSMKSIQKTLGDLAAMYRATLEVAKHPVKLSDESAKSVSRGLTRQLTTSLSSDLRPLVNESFKSVQDSLDSTVNAAVNRLERERARLSKELEKVTTERQKLAEAIQKDTERMENTKRFALWVIIATLLVGAGLTAIGALGVGVMQFLGLPDGVGTLWGHVAAAETWYSTVGWLAVTLGAIGLIVSPMVYVASKLAGDD</sequence>
<evidence type="ECO:0000313" key="3">
    <source>
        <dbReference type="EMBL" id="KGM18442.1"/>
    </source>
</evidence>
<gene>
    <name evidence="3" type="ORF">MA47_07585</name>
</gene>
<keyword evidence="2" id="KW-1133">Transmembrane helix</keyword>
<evidence type="ECO:0000256" key="2">
    <source>
        <dbReference type="SAM" id="Phobius"/>
    </source>
</evidence>
<evidence type="ECO:0000256" key="1">
    <source>
        <dbReference type="SAM" id="Coils"/>
    </source>
</evidence>
<feature type="coiled-coil region" evidence="1">
    <location>
        <begin position="190"/>
        <end position="228"/>
    </location>
</feature>
<comment type="caution">
    <text evidence="3">The sequence shown here is derived from an EMBL/GenBank/DDBJ whole genome shotgun (WGS) entry which is preliminary data.</text>
</comment>
<reference evidence="3 4" key="1">
    <citation type="submission" date="2014-10" db="EMBL/GenBank/DDBJ databases">
        <title>Whole Genome sequence of Corynebacterium auriscanis strain CIP 106629.</title>
        <authorList>
            <person name="Hassan S.S."/>
            <person name="Jamal S.B."/>
            <person name="Tiwari S."/>
            <person name="Oliveira L.D.C."/>
            <person name="Souza F."/>
            <person name="Mariano D.C."/>
            <person name="Almeida S."/>
            <person name="Dorella F."/>
            <person name="Pereira F."/>
            <person name="Carvalho A."/>
            <person name="Leal C.A."/>
            <person name="Soares S.D.C."/>
            <person name="Figueiredo H.C."/>
            <person name="Silva A."/>
            <person name="Azevedo V.A."/>
        </authorList>
    </citation>
    <scope>NUCLEOTIDE SEQUENCE [LARGE SCALE GENOMIC DNA]</scope>
    <source>
        <strain evidence="3 4">CIP 106629</strain>
    </source>
</reference>
<name>A0A0A2DL40_9CORY</name>
<organism evidence="3 4">
    <name type="scientific">Corynebacterium auriscanis</name>
    <dbReference type="NCBI Taxonomy" id="99807"/>
    <lineage>
        <taxon>Bacteria</taxon>
        <taxon>Bacillati</taxon>
        <taxon>Actinomycetota</taxon>
        <taxon>Actinomycetes</taxon>
        <taxon>Mycobacteriales</taxon>
        <taxon>Corynebacteriaceae</taxon>
        <taxon>Corynebacterium</taxon>
    </lineage>
</organism>
<keyword evidence="2" id="KW-0472">Membrane</keyword>
<dbReference type="AlphaFoldDB" id="A0A0A2DL40"/>
<feature type="transmembrane region" description="Helical" evidence="2">
    <location>
        <begin position="235"/>
        <end position="263"/>
    </location>
</feature>
<dbReference type="EMBL" id="JRVJ01000012">
    <property type="protein sequence ID" value="KGM18442.1"/>
    <property type="molecule type" value="Genomic_DNA"/>
</dbReference>
<accession>A0A0A2DL40</accession>